<protein>
    <recommendedName>
        <fullName evidence="4">YTH domain-containing family protein</fullName>
    </recommendedName>
</protein>
<evidence type="ECO:0000259" key="6">
    <source>
        <dbReference type="PROSITE" id="PS50882"/>
    </source>
</evidence>
<keyword evidence="3 4" id="KW-0694">RNA-binding</keyword>
<feature type="region of interest" description="Disordered" evidence="5">
    <location>
        <begin position="658"/>
        <end position="693"/>
    </location>
</feature>
<keyword evidence="8" id="KW-1185">Reference proteome</keyword>
<evidence type="ECO:0000256" key="4">
    <source>
        <dbReference type="RuleBase" id="RU369095"/>
    </source>
</evidence>
<keyword evidence="2" id="KW-0963">Cytoplasm</keyword>
<evidence type="ECO:0000256" key="1">
    <source>
        <dbReference type="ARBA" id="ARBA00004496"/>
    </source>
</evidence>
<dbReference type="FunFam" id="3.10.590.10:FF:000001">
    <property type="entry name" value="YTH domain family 1, isoform CRA_a"/>
    <property type="match status" value="1"/>
</dbReference>
<dbReference type="Gene3D" id="3.10.590.10">
    <property type="entry name" value="ph1033 like domains"/>
    <property type="match status" value="1"/>
</dbReference>
<feature type="domain" description="YTH" evidence="6">
    <location>
        <begin position="432"/>
        <end position="569"/>
    </location>
</feature>
<comment type="similarity">
    <text evidence="4">Belongs to the YTHDF family.</text>
</comment>
<evidence type="ECO:0000313" key="8">
    <source>
        <dbReference type="Proteomes" id="UP001418222"/>
    </source>
</evidence>
<evidence type="ECO:0000256" key="5">
    <source>
        <dbReference type="SAM" id="MobiDB-lite"/>
    </source>
</evidence>
<dbReference type="InterPro" id="IPR007275">
    <property type="entry name" value="YTH_domain"/>
</dbReference>
<comment type="subcellular location">
    <subcellularLocation>
        <location evidence="1">Cytoplasm</location>
    </subcellularLocation>
</comment>
<dbReference type="Pfam" id="PF04146">
    <property type="entry name" value="YTH"/>
    <property type="match status" value="1"/>
</dbReference>
<dbReference type="PROSITE" id="PS50882">
    <property type="entry name" value="YTH"/>
    <property type="match status" value="1"/>
</dbReference>
<dbReference type="EMBL" id="JBBWWQ010000002">
    <property type="protein sequence ID" value="KAK8953857.1"/>
    <property type="molecule type" value="Genomic_DNA"/>
</dbReference>
<dbReference type="GO" id="GO:0061157">
    <property type="term" value="P:mRNA destabilization"/>
    <property type="evidence" value="ECO:0007669"/>
    <property type="project" value="TreeGrafter"/>
</dbReference>
<dbReference type="PANTHER" id="PTHR12357">
    <property type="entry name" value="YTH YT521-B HOMOLOGY DOMAIN-CONTAINING"/>
    <property type="match status" value="1"/>
</dbReference>
<evidence type="ECO:0000256" key="3">
    <source>
        <dbReference type="ARBA" id="ARBA00022884"/>
    </source>
</evidence>
<dbReference type="AlphaFoldDB" id="A0AAP0GDS6"/>
<dbReference type="Proteomes" id="UP001418222">
    <property type="component" value="Unassembled WGS sequence"/>
</dbReference>
<sequence length="723" mass="79718">MAAVASAADQTADLLQKLSMESKNKTHEAHEVAKKPSGIQYGSANGVEAPKFQMPSSERSLTPVLPEYADHNICYLPNGYPSTAYYYGGYDGSVSEWDYSRYPEGVEMPHGVYGDMYGYGYSPYGAYHSSGSPVQPLGHDTQMYGAQHYQYPSPYFQPQTAMNGTYANLSAPRSDANSSAVADKPSTTVDSVKSNSTMVINETANGSNESVLLKQNQQNSSLASNAVYGRGGLVGVHPSTGYQDPRYNFDGMRSPVSWYDGSLFSDAYARSAISNPASSTATHTTNSDSSRNQNARAVPQLMGYHAPRPTPGMGPQTPGIMNRMYPSNRMYEQCSNVYRPGIGFGSSLYDPQINGRWGMFVDGKYKPRGRGNGFYGYGNENLDGLSELNRGPRANRFKNLKGSTPENVEDSSVFPHREQYNRADFSDRYSEAKFFVIKSYSEDDVHKSIKYGVWASTPNGNKKLDSAYKEAQGKTVECPVFLLFSVNTSGQFVGVAEMVGPVDFNKTVDYWQQDKWNGCFDLKWHIVKDVPNNILKHITIENNDNKPVTNSRDTQEVKLEQGLQLLKIFKEHTSKTSILDDFGFYEARQKVIQEKRSKQQQLSKPMVEVKPANPVEDKGKEGFTVSPGLPKPLQPVTVLKKEASSACLGERKQSADNTLLSDAADAPKGSRTAPEKKITSNGNFKRSEEDKSSSIEMIPGLLTAARLLASGAQQFESLNYAWG</sequence>
<proteinExistence type="inferred from homology"/>
<accession>A0AAP0GDS6</accession>
<dbReference type="GO" id="GO:0003729">
    <property type="term" value="F:mRNA binding"/>
    <property type="evidence" value="ECO:0007669"/>
    <property type="project" value="UniProtKB-UniRule"/>
</dbReference>
<dbReference type="PANTHER" id="PTHR12357:SF99">
    <property type="entry name" value="YTH DOMAIN-CONTAINING PROTEIN ECT2-RELATED"/>
    <property type="match status" value="1"/>
</dbReference>
<gene>
    <name evidence="7" type="ORF">KSP39_PZI002857</name>
</gene>
<comment type="caution">
    <text evidence="7">The sequence shown here is derived from an EMBL/GenBank/DDBJ whole genome shotgun (WGS) entry which is preliminary data.</text>
</comment>
<dbReference type="CDD" id="cd21134">
    <property type="entry name" value="YTH"/>
    <property type="match status" value="1"/>
</dbReference>
<comment type="function">
    <text evidence="4">Specifically recognizes and binds N6-methyladenosine (m6A)-containing RNAs, and regulates mRNA stability. M6A is a modification present at internal sites of mRNAs and some non-coding RNAs and plays a role in mRNA stability and processing.</text>
</comment>
<organism evidence="7 8">
    <name type="scientific">Platanthera zijinensis</name>
    <dbReference type="NCBI Taxonomy" id="2320716"/>
    <lineage>
        <taxon>Eukaryota</taxon>
        <taxon>Viridiplantae</taxon>
        <taxon>Streptophyta</taxon>
        <taxon>Embryophyta</taxon>
        <taxon>Tracheophyta</taxon>
        <taxon>Spermatophyta</taxon>
        <taxon>Magnoliopsida</taxon>
        <taxon>Liliopsida</taxon>
        <taxon>Asparagales</taxon>
        <taxon>Orchidaceae</taxon>
        <taxon>Orchidoideae</taxon>
        <taxon>Orchideae</taxon>
        <taxon>Orchidinae</taxon>
        <taxon>Platanthera</taxon>
    </lineage>
</organism>
<name>A0AAP0GDS6_9ASPA</name>
<reference evidence="7 8" key="1">
    <citation type="journal article" date="2022" name="Nat. Plants">
        <title>Genomes of leafy and leafless Platanthera orchids illuminate the evolution of mycoheterotrophy.</title>
        <authorList>
            <person name="Li M.H."/>
            <person name="Liu K.W."/>
            <person name="Li Z."/>
            <person name="Lu H.C."/>
            <person name="Ye Q.L."/>
            <person name="Zhang D."/>
            <person name="Wang J.Y."/>
            <person name="Li Y.F."/>
            <person name="Zhong Z.M."/>
            <person name="Liu X."/>
            <person name="Yu X."/>
            <person name="Liu D.K."/>
            <person name="Tu X.D."/>
            <person name="Liu B."/>
            <person name="Hao Y."/>
            <person name="Liao X.Y."/>
            <person name="Jiang Y.T."/>
            <person name="Sun W.H."/>
            <person name="Chen J."/>
            <person name="Chen Y.Q."/>
            <person name="Ai Y."/>
            <person name="Zhai J.W."/>
            <person name="Wu S.S."/>
            <person name="Zhou Z."/>
            <person name="Hsiao Y.Y."/>
            <person name="Wu W.L."/>
            <person name="Chen Y.Y."/>
            <person name="Lin Y.F."/>
            <person name="Hsu J.L."/>
            <person name="Li C.Y."/>
            <person name="Wang Z.W."/>
            <person name="Zhao X."/>
            <person name="Zhong W.Y."/>
            <person name="Ma X.K."/>
            <person name="Ma L."/>
            <person name="Huang J."/>
            <person name="Chen G.Z."/>
            <person name="Huang M.Z."/>
            <person name="Huang L."/>
            <person name="Peng D.H."/>
            <person name="Luo Y.B."/>
            <person name="Zou S.Q."/>
            <person name="Chen S.P."/>
            <person name="Lan S."/>
            <person name="Tsai W.C."/>
            <person name="Van de Peer Y."/>
            <person name="Liu Z.J."/>
        </authorList>
    </citation>
    <scope>NUCLEOTIDE SEQUENCE [LARGE SCALE GENOMIC DNA]</scope>
    <source>
        <strain evidence="7">Lor287</strain>
    </source>
</reference>
<dbReference type="GO" id="GO:1990247">
    <property type="term" value="F:N6-methyladenosine-containing RNA reader activity"/>
    <property type="evidence" value="ECO:0007669"/>
    <property type="project" value="UniProtKB-UniRule"/>
</dbReference>
<dbReference type="GO" id="GO:0005737">
    <property type="term" value="C:cytoplasm"/>
    <property type="evidence" value="ECO:0007669"/>
    <property type="project" value="UniProtKB-SubCell"/>
</dbReference>
<dbReference type="InterPro" id="IPR045168">
    <property type="entry name" value="YTH_prot"/>
</dbReference>
<evidence type="ECO:0000313" key="7">
    <source>
        <dbReference type="EMBL" id="KAK8953857.1"/>
    </source>
</evidence>
<evidence type="ECO:0000256" key="2">
    <source>
        <dbReference type="ARBA" id="ARBA00022490"/>
    </source>
</evidence>